<name>A0A292PNZ1_9PEZI</name>
<dbReference type="Pfam" id="PF01764">
    <property type="entry name" value="Lipase_3"/>
    <property type="match status" value="1"/>
</dbReference>
<sequence length="323" mass="34294">MSTLAGSYIRTASAVPAPAAAPGADDLLENIWEDFVEKGKDIISGDANSASIGTLDPKLLPNILYFAEFAAAAYCDPNHVVGTQVTCTEGVCPEITANNITTILEFANTKDADTTGLVARDDTTKSIVLSIRGSSSLRNWLANVQVKLKDVPEVCPDCKVHSGFHEAMQEALPAVSKSLDELRRRNPEYTVVAVGHSLGGAIATLMAEEIRRGGVEVDLYTFGAPRVGNEALSAFISKSGTNFRVTHTIPRLPPAILGYQHISPEHWISKDDTNVKAADIQIFEGGINTGGNTNGPISLNIAAHSQYLLPAGISTCAPSGFEF</sequence>
<organism evidence="4 5">
    <name type="scientific">Tuber aestivum</name>
    <name type="common">summer truffle</name>
    <dbReference type="NCBI Taxonomy" id="59557"/>
    <lineage>
        <taxon>Eukaryota</taxon>
        <taxon>Fungi</taxon>
        <taxon>Dikarya</taxon>
        <taxon>Ascomycota</taxon>
        <taxon>Pezizomycotina</taxon>
        <taxon>Pezizomycetes</taxon>
        <taxon>Pezizales</taxon>
        <taxon>Tuberaceae</taxon>
        <taxon>Tuber</taxon>
    </lineage>
</organism>
<dbReference type="Proteomes" id="UP001412239">
    <property type="component" value="Unassembled WGS sequence"/>
</dbReference>
<dbReference type="SUPFAM" id="SSF53474">
    <property type="entry name" value="alpha/beta-Hydrolases"/>
    <property type="match status" value="1"/>
</dbReference>
<feature type="non-terminal residue" evidence="4">
    <location>
        <position position="323"/>
    </location>
</feature>
<dbReference type="InterPro" id="IPR029058">
    <property type="entry name" value="AB_hydrolase_fold"/>
</dbReference>
<feature type="domain" description="Fungal lipase-type" evidence="3">
    <location>
        <begin position="128"/>
        <end position="254"/>
    </location>
</feature>
<keyword evidence="5" id="KW-1185">Reference proteome</keyword>
<proteinExistence type="predicted"/>
<evidence type="ECO:0000256" key="2">
    <source>
        <dbReference type="ARBA" id="ARBA00022801"/>
    </source>
</evidence>
<protein>
    <recommendedName>
        <fullName evidence="3">Fungal lipase-type domain-containing protein</fullName>
    </recommendedName>
</protein>
<dbReference type="CDD" id="cd00519">
    <property type="entry name" value="Lipase_3"/>
    <property type="match status" value="1"/>
</dbReference>
<dbReference type="InterPro" id="IPR051299">
    <property type="entry name" value="AB_hydrolase_lip/est"/>
</dbReference>
<evidence type="ECO:0000313" key="5">
    <source>
        <dbReference type="Proteomes" id="UP001412239"/>
    </source>
</evidence>
<dbReference type="InterPro" id="IPR002921">
    <property type="entry name" value="Fungal_lipase-type"/>
</dbReference>
<evidence type="ECO:0000259" key="3">
    <source>
        <dbReference type="Pfam" id="PF01764"/>
    </source>
</evidence>
<gene>
    <name evidence="4" type="ORF">GSTUAT00007678001</name>
</gene>
<keyword evidence="1" id="KW-0732">Signal</keyword>
<reference evidence="4" key="1">
    <citation type="submission" date="2015-10" db="EMBL/GenBank/DDBJ databases">
        <authorList>
            <person name="Regsiter A."/>
            <person name="william w."/>
        </authorList>
    </citation>
    <scope>NUCLEOTIDE SEQUENCE</scope>
    <source>
        <strain evidence="4">Montdore</strain>
    </source>
</reference>
<keyword evidence="2" id="KW-0378">Hydrolase</keyword>
<dbReference type="EMBL" id="LN891143">
    <property type="protein sequence ID" value="CUS08200.1"/>
    <property type="molecule type" value="Genomic_DNA"/>
</dbReference>
<dbReference type="AlphaFoldDB" id="A0A292PNZ1"/>
<dbReference type="GO" id="GO:0016787">
    <property type="term" value="F:hydrolase activity"/>
    <property type="evidence" value="ECO:0007669"/>
    <property type="project" value="UniProtKB-KW"/>
</dbReference>
<dbReference type="Gene3D" id="3.40.50.1820">
    <property type="entry name" value="alpha/beta hydrolase"/>
    <property type="match status" value="1"/>
</dbReference>
<dbReference type="PANTHER" id="PTHR46640:SF1">
    <property type="entry name" value="FUNGAL LIPASE-LIKE DOMAIN-CONTAINING PROTEIN-RELATED"/>
    <property type="match status" value="1"/>
</dbReference>
<evidence type="ECO:0000313" key="4">
    <source>
        <dbReference type="EMBL" id="CUS08200.1"/>
    </source>
</evidence>
<accession>A0A292PNZ1</accession>
<dbReference type="PANTHER" id="PTHR46640">
    <property type="entry name" value="TRIACYLGLYCEROL LIPASE, PUTATIVE (AFU_ORTHOLOGUE AFUA_6G06510)-RELATED"/>
    <property type="match status" value="1"/>
</dbReference>
<evidence type="ECO:0000256" key="1">
    <source>
        <dbReference type="ARBA" id="ARBA00022729"/>
    </source>
</evidence>
<dbReference type="GO" id="GO:0006629">
    <property type="term" value="P:lipid metabolic process"/>
    <property type="evidence" value="ECO:0007669"/>
    <property type="project" value="InterPro"/>
</dbReference>